<proteinExistence type="predicted"/>
<dbReference type="InterPro" id="IPR011235">
    <property type="entry name" value="MepB-like"/>
</dbReference>
<dbReference type="PIRSF" id="PIRSF032285">
    <property type="entry name" value="UCP032285"/>
    <property type="match status" value="1"/>
</dbReference>
<evidence type="ECO:0008006" key="3">
    <source>
        <dbReference type="Google" id="ProtNLM"/>
    </source>
</evidence>
<dbReference type="Gene3D" id="3.40.1350.140">
    <property type="entry name" value="MepB-like"/>
    <property type="match status" value="1"/>
</dbReference>
<organism evidence="1 2">
    <name type="scientific">Paenibacillus silagei</name>
    <dbReference type="NCBI Taxonomy" id="1670801"/>
    <lineage>
        <taxon>Bacteria</taxon>
        <taxon>Bacillati</taxon>
        <taxon>Bacillota</taxon>
        <taxon>Bacilli</taxon>
        <taxon>Bacillales</taxon>
        <taxon>Paenibacillaceae</taxon>
        <taxon>Paenibacillus</taxon>
    </lineage>
</organism>
<comment type="caution">
    <text evidence="1">The sequence shown here is derived from an EMBL/GenBank/DDBJ whole genome shotgun (WGS) entry which is preliminary data.</text>
</comment>
<evidence type="ECO:0000313" key="2">
    <source>
        <dbReference type="Proteomes" id="UP000773462"/>
    </source>
</evidence>
<name>A0ABS4NT12_9BACL</name>
<dbReference type="Proteomes" id="UP000773462">
    <property type="component" value="Unassembled WGS sequence"/>
</dbReference>
<protein>
    <recommendedName>
        <fullName evidence="3">Mep operon protein MepB</fullName>
    </recommendedName>
</protein>
<evidence type="ECO:0000313" key="1">
    <source>
        <dbReference type="EMBL" id="MBP2112482.1"/>
    </source>
</evidence>
<dbReference type="Pfam" id="PF08877">
    <property type="entry name" value="MepB-like"/>
    <property type="match status" value="1"/>
</dbReference>
<dbReference type="InterPro" id="IPR038231">
    <property type="entry name" value="MepB-like_sf"/>
</dbReference>
<dbReference type="RefSeq" id="WP_209873412.1">
    <property type="nucleotide sequence ID" value="NZ_JAGGLV010000007.1"/>
</dbReference>
<keyword evidence="2" id="KW-1185">Reference proteome</keyword>
<gene>
    <name evidence="1" type="ORF">J2Z70_002636</name>
</gene>
<sequence>MNKFHTTLAYINEALYAPARLTVASIREETQNAEYGAGLFQLGDLSVRFRVAKITPTKTGQFVAMWEKNAGRKNQAFTYADAPDLLVINTFHPVSGELGQFVFPKDLLKMHGVLATDHTPGKMAIRVYPAWDTVTNKQALATQKWQLPYFGIVDPMNLHHMQGLTQLYLPAIPFRI</sequence>
<reference evidence="1 2" key="1">
    <citation type="submission" date="2021-03" db="EMBL/GenBank/DDBJ databases">
        <title>Genomic Encyclopedia of Type Strains, Phase IV (KMG-IV): sequencing the most valuable type-strain genomes for metagenomic binning, comparative biology and taxonomic classification.</title>
        <authorList>
            <person name="Goeker M."/>
        </authorList>
    </citation>
    <scope>NUCLEOTIDE SEQUENCE [LARGE SCALE GENOMIC DNA]</scope>
    <source>
        <strain evidence="1 2">DSM 101953</strain>
    </source>
</reference>
<accession>A0ABS4NT12</accession>
<dbReference type="EMBL" id="JAGGLV010000007">
    <property type="protein sequence ID" value="MBP2112482.1"/>
    <property type="molecule type" value="Genomic_DNA"/>
</dbReference>